<dbReference type="GeneID" id="115632370"/>
<feature type="transmembrane region" description="Helical" evidence="1">
    <location>
        <begin position="30"/>
        <end position="50"/>
    </location>
</feature>
<keyword evidence="1" id="KW-0812">Transmembrane</keyword>
<keyword evidence="2" id="KW-1185">Reference proteome</keyword>
<keyword evidence="1" id="KW-0472">Membrane</keyword>
<sequence length="224" mass="26882">MTLVWRPLLFVVHCIQRILYRCCSRLSNEFVILVVFNLMCLIAVLDYNWARHDRDLMYWQHEIREHICEFLLTMIVLLASVHVVLSCIDVTILSALVRRKLSHFEKPRIYFELQYRRYIFMRMVHKLELALQLQHRYADGDSNMVDDLHRAQQLIRKTIDEFRAATHVLLWPNQTDLELEPYVLYNIDELNLELIDSLGYGLSRVELNDVTNDVFRSLLNPNWY</sequence>
<name>A0A6J2UAI0_DROLE</name>
<dbReference type="Pfam" id="PF15883">
    <property type="entry name" value="DUF4736"/>
    <property type="match status" value="1"/>
</dbReference>
<evidence type="ECO:0000256" key="1">
    <source>
        <dbReference type="SAM" id="Phobius"/>
    </source>
</evidence>
<evidence type="ECO:0000313" key="3">
    <source>
        <dbReference type="RefSeq" id="XP_030385349.1"/>
    </source>
</evidence>
<feature type="transmembrane region" description="Helical" evidence="1">
    <location>
        <begin position="70"/>
        <end position="97"/>
    </location>
</feature>
<keyword evidence="1" id="KW-1133">Transmembrane helix</keyword>
<gene>
    <name evidence="3" type="primary">LOC115632370</name>
</gene>
<organism evidence="2 3">
    <name type="scientific">Drosophila lebanonensis</name>
    <name type="common">Fruit fly</name>
    <name type="synonym">Scaptodrosophila lebanonensis</name>
    <dbReference type="NCBI Taxonomy" id="7225"/>
    <lineage>
        <taxon>Eukaryota</taxon>
        <taxon>Metazoa</taxon>
        <taxon>Ecdysozoa</taxon>
        <taxon>Arthropoda</taxon>
        <taxon>Hexapoda</taxon>
        <taxon>Insecta</taxon>
        <taxon>Pterygota</taxon>
        <taxon>Neoptera</taxon>
        <taxon>Endopterygota</taxon>
        <taxon>Diptera</taxon>
        <taxon>Brachycera</taxon>
        <taxon>Muscomorpha</taxon>
        <taxon>Ephydroidea</taxon>
        <taxon>Drosophilidae</taxon>
        <taxon>Scaptodrosophila</taxon>
    </lineage>
</organism>
<dbReference type="InterPro" id="IPR031754">
    <property type="entry name" value="DUF4736"/>
</dbReference>
<dbReference type="OrthoDB" id="7819501at2759"/>
<dbReference type="Proteomes" id="UP000504634">
    <property type="component" value="Unplaced"/>
</dbReference>
<accession>A0A6J2UAI0</accession>
<evidence type="ECO:0000313" key="2">
    <source>
        <dbReference type="Proteomes" id="UP000504634"/>
    </source>
</evidence>
<proteinExistence type="predicted"/>
<dbReference type="AlphaFoldDB" id="A0A6J2UAI0"/>
<reference evidence="3" key="1">
    <citation type="submission" date="2025-08" db="UniProtKB">
        <authorList>
            <consortium name="RefSeq"/>
        </authorList>
    </citation>
    <scope>IDENTIFICATION</scope>
    <source>
        <strain evidence="3">11010-0011.00</strain>
        <tissue evidence="3">Whole body</tissue>
    </source>
</reference>
<dbReference type="RefSeq" id="XP_030385349.1">
    <property type="nucleotide sequence ID" value="XM_030529489.1"/>
</dbReference>
<protein>
    <submittedName>
        <fullName evidence="3">Uncharacterized protein LOC115632370</fullName>
    </submittedName>
</protein>